<dbReference type="Gene3D" id="3.80.10.10">
    <property type="entry name" value="Ribonuclease Inhibitor"/>
    <property type="match status" value="1"/>
</dbReference>
<name>A0AAW2ZI23_9EUKA</name>
<keyword evidence="2" id="KW-1185">Reference proteome</keyword>
<proteinExistence type="predicted"/>
<comment type="caution">
    <text evidence="1">The sequence shown here is derived from an EMBL/GenBank/DDBJ whole genome shotgun (WGS) entry which is preliminary data.</text>
</comment>
<dbReference type="GO" id="GO:0019005">
    <property type="term" value="C:SCF ubiquitin ligase complex"/>
    <property type="evidence" value="ECO:0007669"/>
    <property type="project" value="TreeGrafter"/>
</dbReference>
<sequence length="501" mass="56991">MDQLPFEVKLFILEFYRLPLNRILYQVIDTVNHPECLVLNLNSSKLIKLMYGHCSTNQSRSIQLLYKHIDLSYPCIVTNVFPGSHLEFELLEKLNFNNLKSVLLRGQTDLTLSDVIDFIDRCPRLDSIDLKNQQNMVSDSDELKYETKFVHQQTTRSWVNISCYQYRTEAIDSLSSFPQLQVLQIINPYNNRKAKNRRNASIMIKSNIVDDLLKLSNIKKLYLLDYTVTRDNLAAIQQSKCLQALHVDVPYAFLRRFLKICSRHPSLKKLYLGRHDYEDDDFRMLSSTSSLCNLALSSSTLDLSAQGFDFVLSNHFITKLSLTDMSKISSELFTALGASKYLTKLTISYSKVTDGDLELLFGVPGGLPFLQHLNVDGNESLSNSSMIIAMKHKSLTSVQMKGASLSADWLLALDGMQSDIKKLCFGCIRISSEITNEHARILSGMRSMEHLEIWGFSVSPEIMADLVDACQSLNTLKCSGCVSNPDFWKRVVEKTKIIKIL</sequence>
<gene>
    <name evidence="1" type="ORF">AKO1_009072</name>
</gene>
<dbReference type="PANTHER" id="PTHR13318">
    <property type="entry name" value="PARTNER OF PAIRED, ISOFORM B-RELATED"/>
    <property type="match status" value="1"/>
</dbReference>
<reference evidence="1 2" key="1">
    <citation type="submission" date="2024-03" db="EMBL/GenBank/DDBJ databases">
        <title>The Acrasis kona genome and developmental transcriptomes reveal deep origins of eukaryotic multicellular pathways.</title>
        <authorList>
            <person name="Sheikh S."/>
            <person name="Fu C.-J."/>
            <person name="Brown M.W."/>
            <person name="Baldauf S.L."/>
        </authorList>
    </citation>
    <scope>NUCLEOTIDE SEQUENCE [LARGE SCALE GENOMIC DNA]</scope>
    <source>
        <strain evidence="1 2">ATCC MYA-3509</strain>
    </source>
</reference>
<dbReference type="SUPFAM" id="SSF52047">
    <property type="entry name" value="RNI-like"/>
    <property type="match status" value="1"/>
</dbReference>
<organism evidence="1 2">
    <name type="scientific">Acrasis kona</name>
    <dbReference type="NCBI Taxonomy" id="1008807"/>
    <lineage>
        <taxon>Eukaryota</taxon>
        <taxon>Discoba</taxon>
        <taxon>Heterolobosea</taxon>
        <taxon>Tetramitia</taxon>
        <taxon>Eutetramitia</taxon>
        <taxon>Acrasidae</taxon>
        <taxon>Acrasis</taxon>
    </lineage>
</organism>
<protein>
    <submittedName>
        <fullName evidence="1">tRNA dimethylallyltransferase</fullName>
    </submittedName>
</protein>
<dbReference type="Proteomes" id="UP001431209">
    <property type="component" value="Unassembled WGS sequence"/>
</dbReference>
<dbReference type="AlphaFoldDB" id="A0AAW2ZI23"/>
<evidence type="ECO:0000313" key="1">
    <source>
        <dbReference type="EMBL" id="KAL0489009.1"/>
    </source>
</evidence>
<dbReference type="InterPro" id="IPR032675">
    <property type="entry name" value="LRR_dom_sf"/>
</dbReference>
<accession>A0AAW2ZI23</accession>
<dbReference type="GO" id="GO:0031146">
    <property type="term" value="P:SCF-dependent proteasomal ubiquitin-dependent protein catabolic process"/>
    <property type="evidence" value="ECO:0007669"/>
    <property type="project" value="TreeGrafter"/>
</dbReference>
<evidence type="ECO:0000313" key="2">
    <source>
        <dbReference type="Proteomes" id="UP001431209"/>
    </source>
</evidence>
<dbReference type="EMBL" id="JAOPGA020001506">
    <property type="protein sequence ID" value="KAL0489009.1"/>
    <property type="molecule type" value="Genomic_DNA"/>
</dbReference>